<gene>
    <name evidence="4" type="ORF">FVE85_4028</name>
</gene>
<dbReference type="GO" id="GO:0030042">
    <property type="term" value="P:actin filament depolymerization"/>
    <property type="evidence" value="ECO:0007669"/>
    <property type="project" value="InterPro"/>
</dbReference>
<protein>
    <submittedName>
        <fullName evidence="4">Cofilin</fullName>
    </submittedName>
</protein>
<dbReference type="OMA" id="GYVYKHS"/>
<keyword evidence="5" id="KW-1185">Reference proteome</keyword>
<accession>A0A5J4YTF8</accession>
<evidence type="ECO:0000313" key="4">
    <source>
        <dbReference type="EMBL" id="KAA8494053.1"/>
    </source>
</evidence>
<organism evidence="4 5">
    <name type="scientific">Porphyridium purpureum</name>
    <name type="common">Red alga</name>
    <name type="synonym">Porphyridium cruentum</name>
    <dbReference type="NCBI Taxonomy" id="35688"/>
    <lineage>
        <taxon>Eukaryota</taxon>
        <taxon>Rhodophyta</taxon>
        <taxon>Bangiophyceae</taxon>
        <taxon>Porphyridiales</taxon>
        <taxon>Porphyridiaceae</taxon>
        <taxon>Porphyridium</taxon>
    </lineage>
</organism>
<dbReference type="Pfam" id="PF00241">
    <property type="entry name" value="Cofilin_ADF"/>
    <property type="match status" value="1"/>
</dbReference>
<evidence type="ECO:0000256" key="2">
    <source>
        <dbReference type="ARBA" id="ARBA00023203"/>
    </source>
</evidence>
<evidence type="ECO:0000256" key="1">
    <source>
        <dbReference type="ARBA" id="ARBA00006844"/>
    </source>
</evidence>
<keyword evidence="2" id="KW-0009">Actin-binding</keyword>
<dbReference type="OrthoDB" id="10249245at2759"/>
<sequence>MSSGVAVDPSCIESFNGLKKRDVRAVVMKINDGMTKIEVEKTMPTGSGDVGTAEAEWKECIDSLPENDCRFLLYDFLYEHQGLPKSKIVFLKWAPETAKIKSKTIYASSQEGCLNQMEGVGRQLQATDEDESARWLVRSCSDRILVICGSWSWNATDLSRV</sequence>
<evidence type="ECO:0000259" key="3">
    <source>
        <dbReference type="PROSITE" id="PS51263"/>
    </source>
</evidence>
<dbReference type="GO" id="GO:0003779">
    <property type="term" value="F:actin binding"/>
    <property type="evidence" value="ECO:0007669"/>
    <property type="project" value="UniProtKB-KW"/>
</dbReference>
<comment type="caution">
    <text evidence="4">The sequence shown here is derived from an EMBL/GenBank/DDBJ whole genome shotgun (WGS) entry which is preliminary data.</text>
</comment>
<dbReference type="PANTHER" id="PTHR11913">
    <property type="entry name" value="COFILIN-RELATED"/>
    <property type="match status" value="1"/>
</dbReference>
<dbReference type="SUPFAM" id="SSF55753">
    <property type="entry name" value="Actin depolymerizing proteins"/>
    <property type="match status" value="1"/>
</dbReference>
<proteinExistence type="inferred from homology"/>
<feature type="domain" description="ADF-H" evidence="3">
    <location>
        <begin position="2"/>
        <end position="142"/>
    </location>
</feature>
<dbReference type="AlphaFoldDB" id="A0A5J4YTF8"/>
<dbReference type="PRINTS" id="PR00006">
    <property type="entry name" value="COFILIN"/>
</dbReference>
<dbReference type="SMART" id="SM00102">
    <property type="entry name" value="ADF"/>
    <property type="match status" value="1"/>
</dbReference>
<dbReference type="Gene3D" id="3.40.20.10">
    <property type="entry name" value="Severin"/>
    <property type="match status" value="1"/>
</dbReference>
<evidence type="ECO:0000313" key="5">
    <source>
        <dbReference type="Proteomes" id="UP000324585"/>
    </source>
</evidence>
<dbReference type="InterPro" id="IPR017904">
    <property type="entry name" value="ADF/Cofilin"/>
</dbReference>
<dbReference type="InterPro" id="IPR029006">
    <property type="entry name" value="ADF-H/Gelsolin-like_dom_sf"/>
</dbReference>
<dbReference type="PROSITE" id="PS51263">
    <property type="entry name" value="ADF_H"/>
    <property type="match status" value="1"/>
</dbReference>
<reference evidence="5" key="1">
    <citation type="journal article" date="2019" name="Nat. Commun.">
        <title>Expansion of phycobilisome linker gene families in mesophilic red algae.</title>
        <authorList>
            <person name="Lee J."/>
            <person name="Kim D."/>
            <person name="Bhattacharya D."/>
            <person name="Yoon H.S."/>
        </authorList>
    </citation>
    <scope>NUCLEOTIDE SEQUENCE [LARGE SCALE GENOMIC DNA]</scope>
    <source>
        <strain evidence="5">CCMP 1328</strain>
    </source>
</reference>
<dbReference type="GO" id="GO:0015629">
    <property type="term" value="C:actin cytoskeleton"/>
    <property type="evidence" value="ECO:0007669"/>
    <property type="project" value="InterPro"/>
</dbReference>
<dbReference type="Proteomes" id="UP000324585">
    <property type="component" value="Unassembled WGS sequence"/>
</dbReference>
<comment type="similarity">
    <text evidence="1">Belongs to the actin-binding proteins ADF family.</text>
</comment>
<name>A0A5J4YTF8_PORPP</name>
<dbReference type="InterPro" id="IPR002108">
    <property type="entry name" value="ADF-H"/>
</dbReference>
<dbReference type="CDD" id="cd11286">
    <property type="entry name" value="ADF_cofilin_like"/>
    <property type="match status" value="1"/>
</dbReference>
<dbReference type="EMBL" id="VRMN01000005">
    <property type="protein sequence ID" value="KAA8494053.1"/>
    <property type="molecule type" value="Genomic_DNA"/>
</dbReference>